<comment type="caution">
    <text evidence="1">The sequence shown here is derived from an EMBL/GenBank/DDBJ whole genome shotgun (WGS) entry which is preliminary data.</text>
</comment>
<evidence type="ECO:0000313" key="1">
    <source>
        <dbReference type="EMBL" id="KAJ9091738.1"/>
    </source>
</evidence>
<name>A0ACC2UY09_9TREE</name>
<dbReference type="Proteomes" id="UP001230649">
    <property type="component" value="Unassembled WGS sequence"/>
</dbReference>
<proteinExistence type="predicted"/>
<accession>A0ACC2UY09</accession>
<protein>
    <submittedName>
        <fullName evidence="1">Uncharacterized protein</fullName>
    </submittedName>
</protein>
<organism evidence="1 2">
    <name type="scientific">Naganishia adeliensis</name>
    <dbReference type="NCBI Taxonomy" id="92952"/>
    <lineage>
        <taxon>Eukaryota</taxon>
        <taxon>Fungi</taxon>
        <taxon>Dikarya</taxon>
        <taxon>Basidiomycota</taxon>
        <taxon>Agaricomycotina</taxon>
        <taxon>Tremellomycetes</taxon>
        <taxon>Filobasidiales</taxon>
        <taxon>Filobasidiaceae</taxon>
        <taxon>Naganishia</taxon>
    </lineage>
</organism>
<evidence type="ECO:0000313" key="2">
    <source>
        <dbReference type="Proteomes" id="UP001230649"/>
    </source>
</evidence>
<gene>
    <name evidence="1" type="ORF">QFC20_007565</name>
</gene>
<sequence>MLFNHFTLYVDDPPVSELREIASHLGRILKDYATLETEIRKVALTKGRQIDELLLALYDEHWEPLRWRMRTAICSPSRCRGAWVDAEIQDTLGRELLQIWEGFKAVMDEAEKATKVLEWHRAGRLKDNAERIGNAMSIEQRKKAFIWMMLQERQPEDVTWADAVMAVWKEEMLKEGNRLDDL</sequence>
<keyword evidence="2" id="KW-1185">Reference proteome</keyword>
<reference evidence="1" key="1">
    <citation type="submission" date="2023-04" db="EMBL/GenBank/DDBJ databases">
        <title>Draft Genome sequencing of Naganishia species isolated from polar environments using Oxford Nanopore Technology.</title>
        <authorList>
            <person name="Leo P."/>
            <person name="Venkateswaran K."/>
        </authorList>
    </citation>
    <scope>NUCLEOTIDE SEQUENCE</scope>
    <source>
        <strain evidence="1">MNA-CCFEE 5262</strain>
    </source>
</reference>
<dbReference type="EMBL" id="JASBWS010000192">
    <property type="protein sequence ID" value="KAJ9091738.1"/>
    <property type="molecule type" value="Genomic_DNA"/>
</dbReference>